<dbReference type="SUPFAM" id="SSF103473">
    <property type="entry name" value="MFS general substrate transporter"/>
    <property type="match status" value="1"/>
</dbReference>
<accession>A0ABR2IEQ6</accession>
<keyword evidence="5" id="KW-0378">Hydrolase</keyword>
<dbReference type="Proteomes" id="UP001390339">
    <property type="component" value="Unassembled WGS sequence"/>
</dbReference>
<feature type="transmembrane region" description="Helical" evidence="5">
    <location>
        <begin position="1705"/>
        <end position="1727"/>
    </location>
</feature>
<dbReference type="InterPro" id="IPR056884">
    <property type="entry name" value="NPHP3-like_N"/>
</dbReference>
<dbReference type="InterPro" id="IPR001680">
    <property type="entry name" value="WD40_rpt"/>
</dbReference>
<dbReference type="InterPro" id="IPR029058">
    <property type="entry name" value="AB_hydrolase_fold"/>
</dbReference>
<feature type="transmembrane region" description="Helical" evidence="5">
    <location>
        <begin position="1981"/>
        <end position="2004"/>
    </location>
</feature>
<feature type="transmembrane region" description="Helical" evidence="5">
    <location>
        <begin position="1832"/>
        <end position="1853"/>
    </location>
</feature>
<dbReference type="Gene3D" id="3.40.50.1820">
    <property type="entry name" value="alpha/beta hydrolase"/>
    <property type="match status" value="1"/>
</dbReference>
<feature type="region of interest" description="Disordered" evidence="6">
    <location>
        <begin position="1"/>
        <end position="73"/>
    </location>
</feature>
<feature type="transmembrane region" description="Helical" evidence="5">
    <location>
        <begin position="1769"/>
        <end position="1790"/>
    </location>
</feature>
<feature type="transmembrane region" description="Helical" evidence="5">
    <location>
        <begin position="1802"/>
        <end position="1826"/>
    </location>
</feature>
<reference evidence="8 9" key="1">
    <citation type="journal article" date="2024" name="IMA Fungus">
        <title>Apiospora arundinis, a panoply of carbohydrate-active enzymes and secondary metabolites.</title>
        <authorList>
            <person name="Sorensen T."/>
            <person name="Petersen C."/>
            <person name="Muurmann A.T."/>
            <person name="Christiansen J.V."/>
            <person name="Brundto M.L."/>
            <person name="Overgaard C.K."/>
            <person name="Boysen A.T."/>
            <person name="Wollenberg R.D."/>
            <person name="Larsen T.O."/>
            <person name="Sorensen J.L."/>
            <person name="Nielsen K.L."/>
            <person name="Sondergaard T.E."/>
        </authorList>
    </citation>
    <scope>NUCLEOTIDE SEQUENCE [LARGE SCALE GENOMIC DNA]</scope>
    <source>
        <strain evidence="8 9">AAU 773</strain>
    </source>
</reference>
<gene>
    <name evidence="8" type="ORF">PGQ11_008028</name>
</gene>
<dbReference type="InterPro" id="IPR036322">
    <property type="entry name" value="WD40_repeat_dom_sf"/>
</dbReference>
<feature type="transmembrane region" description="Helical" evidence="5">
    <location>
        <begin position="2039"/>
        <end position="2057"/>
    </location>
</feature>
<dbReference type="InterPro" id="IPR011701">
    <property type="entry name" value="MFS"/>
</dbReference>
<keyword evidence="5" id="KW-0813">Transport</keyword>
<feature type="compositionally biased region" description="Low complexity" evidence="6">
    <location>
        <begin position="47"/>
        <end position="58"/>
    </location>
</feature>
<feature type="transmembrane region" description="Helical" evidence="5">
    <location>
        <begin position="1673"/>
        <end position="1693"/>
    </location>
</feature>
<dbReference type="Gene3D" id="1.20.1250.20">
    <property type="entry name" value="MFS general substrate transporter like domains"/>
    <property type="match status" value="1"/>
</dbReference>
<feature type="transmembrane region" description="Helical" evidence="5">
    <location>
        <begin position="2126"/>
        <end position="2151"/>
    </location>
</feature>
<proteinExistence type="inferred from homology"/>
<dbReference type="SUPFAM" id="SSF53474">
    <property type="entry name" value="alpha/beta-Hydrolases"/>
    <property type="match status" value="1"/>
</dbReference>
<dbReference type="SMART" id="SM00320">
    <property type="entry name" value="WD40"/>
    <property type="match status" value="5"/>
</dbReference>
<evidence type="ECO:0000256" key="4">
    <source>
        <dbReference type="ARBA" id="ARBA00022737"/>
    </source>
</evidence>
<feature type="transmembrane region" description="Helical" evidence="5">
    <location>
        <begin position="1739"/>
        <end position="1757"/>
    </location>
</feature>
<keyword evidence="4" id="KW-0677">Repeat</keyword>
<comment type="function">
    <text evidence="1 5">Involved in inositol deacylation of GPI-anchored proteins which plays important roles in the quality control and ER-associated degradation of GPI-anchored proteins.</text>
</comment>
<feature type="compositionally biased region" description="Polar residues" evidence="6">
    <location>
        <begin position="30"/>
        <end position="39"/>
    </location>
</feature>
<keyword evidence="5" id="KW-1133">Transmembrane helix</keyword>
<comment type="subcellular location">
    <subcellularLocation>
        <location evidence="5">Endoplasmic reticulum membrane</location>
    </subcellularLocation>
    <subcellularLocation>
        <location evidence="2">Membrane</location>
        <topology evidence="2">Multi-pass membrane protein</topology>
    </subcellularLocation>
</comment>
<evidence type="ECO:0000256" key="5">
    <source>
        <dbReference type="RuleBase" id="RU365011"/>
    </source>
</evidence>
<protein>
    <recommendedName>
        <fullName evidence="3 5">GPI inositol-deacylase</fullName>
        <ecNumber evidence="5">3.1.-.-</ecNumber>
    </recommendedName>
</protein>
<evidence type="ECO:0000256" key="3">
    <source>
        <dbReference type="ARBA" id="ARBA00015856"/>
    </source>
</evidence>
<dbReference type="InterPro" id="IPR027417">
    <property type="entry name" value="P-loop_NTPase"/>
</dbReference>
<dbReference type="SUPFAM" id="SSF52540">
    <property type="entry name" value="P-loop containing nucleoside triphosphate hydrolases"/>
    <property type="match status" value="1"/>
</dbReference>
<feature type="domain" description="Major facilitator superfamily (MFS) profile" evidence="7">
    <location>
        <begin position="1674"/>
        <end position="2156"/>
    </location>
</feature>
<dbReference type="Pfam" id="PF22939">
    <property type="entry name" value="WHD_GPIID"/>
    <property type="match status" value="1"/>
</dbReference>
<sequence>MGSPQRPPYHTQSSSEDRVSYSSSEAGSLPRQSTLPSRSRFTRHFSLRQSSSQLSNSSEVNTKGPLGLTTVHRPSSGQSVIANIVFVHGLGGGSEHTWSKNGVLWPRDLLPEQPPFQETNVHMFGYDSNFKKSSTLNIHDFSKSLLNNMINNPVCPIILVGHSMGGLIMKQTYILAKQMSVYKDIAERITAIIFIATPHTGSELAPILDRIFRMTSGLKPYLEDLRRNSDTVQTINTLFPAHSTDLMLHSFYETQPLSVGGLRDVMIVPKVDAILNYAHEQSALLYGDHRSVCKFESADEHNFIAIWQAISSCLPSGAEHTDQSKTMASPDSSTYQSDVEISELFGVWEPPADELHRVRADRHPGTCEWLCIDEDYCKWLQNAAHYSIFWVRGPPGCGKSYLAGHVVEELELAKNRCCYYFFRHGDRVRSSMEDFLLSITWQMAKHPDVRRRVLEICRRDPAVASGDYRTLHRKLWDQGIFRASLGQQPTYWVVDAIDECRTGSELAKFLLRVMEKSKGLVRIIATSRHPHTHYSLSPTLITHRDIRIPDIQVDIARYLDATEHELQGATTRERRMLKELVLSKSNGCFLWVVLVLRRLRKIVGSQARLRALEEAPPGMDQLYARILQTMPEKDGLSRVILVWVTCSIRPLSTVELKFVLENQAMDEISDIETVLSEYCYDLVYIDDRSYVKMRHSSATRFLMRKDINSEYDALTIDEESANKTLAMTCLEYLNGPELKAKKRKMVATAHGQSAFASYACAAVHEHVNRCSASDPDILDALALFLKSNVLYWIEHLASVGQLDSVLQMAQVLKLFLRRKSRVNLLLGDEVIIIDAWATDLVRLVGKFSKQLLVHPESILHLIPPFCPTESAPYSQFAVSGASASIQVRGLSTKAWDDHLCAVIPSDPNADGSSGKTKRERLHSIGVCDNGFCIGTSLGRVCVFNDKTCLEEKTISHGGPVTHLQYATSRPLLASFGKRIVRIWNTETWEKQWEINARQNCLAMHFVDDDQLLLVALQNNTLLAMNLVTRTFEATSWTDNLDDPYRNWYSGIAPQCAAFNTDLGLLAVGYTCRSVLVYNYELESHQLFDDEKGLSDDVEQQKMIQLYCMAFSKLPDTSLLAVNYGTAELVLFDTDAGNVVARLSSVFFSTLVSSPDGRTLAAARNDGAIELYDFETLHKIYRIRPNDGAVASLAFAFDNTRFLVIRAGTRNCSVWSPVSLFRRDVGHESVRSPSLGSGSQDGAYDQSETEVSRISVLATDVDGDVFFVGKDDSSVTVHDTKSGTLLGILFSHISSIKALHCIKSKPRRVLVSVDTDGFMMAHEVARLGAQWTAKCLWKHQVSLRGIRQVLCHPESSAILISSDDQAFVCSTLDGKEVAQTRCEDPKGEPHTWAQNPNDASLLLYLTASKVQLHKWVDLEVVWTIPEGLCVPQRSSSSLKVHTASPIFANTNAMIITSFATQESHTQAYKVCFPASSFTTDATHVSTLPECQRHCEAIDMIIGMYRDRLVFLHKEGWVCSLKASGMLGRGNEKLMFHFAPPIDWLQTSHQPLIKVTKLGEILPVFAHAALKSRQPPGVITVTLINTPSKLIGWLVMQYAKRPNEPRIAFCVPEIVRKSKEYTIRMNFRLNPKLPNLLELSPHLPVVLITMTDSPNTPSTSEGEPYSIFTPRHRKILTVLLGLASLASPLTANIYLPLLPLLQDQYHASAQAINLTITLYVVVQAIMPIFFAPTADQYGRRLVSLASLLVYTVGSIGLAVNDVARRKYPALLLLRALQAFGSSACATTIWGVVSDVCIPAERGAMVGPVISISNVGTVLGPVVGGLVAWRTGNATWVFASMAIFSAVTLILVTVLLPETARSVVGSGGQGKRLTRKGVRGWLTLGPQWSTRHIKSEHGYSMGPEEANTNATTTCETNASATAPSEKTKPSRKFQFPNPLASLKIMLWKDTALILWLGSCSYAEWYTINAAWPQIFKHNYGWSELLIGLSYIPCAVTIIIAGFVAGPWMRARYRRTAREAGLPADGHRIDGFPVEKARIREMWVVYGLTHLSIVGLGWAVQYRAHPAMILVLQGVAGFVKSLLFSSFNTLLIDVHPDRPSTAAAAASLTRSGLSGIGLAILQPLADAMGWAWFFTLLALVVGVSQGAGMVVLLRWGQEWREARMSARG</sequence>
<organism evidence="8 9">
    <name type="scientific">Apiospora arundinis</name>
    <dbReference type="NCBI Taxonomy" id="335852"/>
    <lineage>
        <taxon>Eukaryota</taxon>
        <taxon>Fungi</taxon>
        <taxon>Dikarya</taxon>
        <taxon>Ascomycota</taxon>
        <taxon>Pezizomycotina</taxon>
        <taxon>Sordariomycetes</taxon>
        <taxon>Xylariomycetidae</taxon>
        <taxon>Amphisphaeriales</taxon>
        <taxon>Apiosporaceae</taxon>
        <taxon>Apiospora</taxon>
    </lineage>
</organism>
<dbReference type="Gene3D" id="2.130.10.10">
    <property type="entry name" value="YVTN repeat-like/Quinoprotein amine dehydrogenase"/>
    <property type="match status" value="3"/>
</dbReference>
<dbReference type="InterPro" id="IPR020846">
    <property type="entry name" value="MFS_dom"/>
</dbReference>
<comment type="caution">
    <text evidence="8">The sequence shown here is derived from an EMBL/GenBank/DDBJ whole genome shotgun (WGS) entry which is preliminary data.</text>
</comment>
<dbReference type="PANTHER" id="PTHR10039:SF16">
    <property type="entry name" value="GPI INOSITOL-DEACYLASE"/>
    <property type="match status" value="1"/>
</dbReference>
<dbReference type="SUPFAM" id="SSF50978">
    <property type="entry name" value="WD40 repeat-like"/>
    <property type="match status" value="1"/>
</dbReference>
<dbReference type="InterPro" id="IPR015943">
    <property type="entry name" value="WD40/YVTN_repeat-like_dom_sf"/>
</dbReference>
<dbReference type="Pfam" id="PF07819">
    <property type="entry name" value="PGAP1"/>
    <property type="match status" value="1"/>
</dbReference>
<feature type="transmembrane region" description="Helical" evidence="5">
    <location>
        <begin position="2099"/>
        <end position="2120"/>
    </location>
</feature>
<evidence type="ECO:0000259" key="7">
    <source>
        <dbReference type="PROSITE" id="PS50850"/>
    </source>
</evidence>
<dbReference type="PANTHER" id="PTHR10039">
    <property type="entry name" value="AMELOGENIN"/>
    <property type="match status" value="1"/>
</dbReference>
<dbReference type="EC" id="3.1.-.-" evidence="5"/>
<name>A0ABR2IEQ6_9PEZI</name>
<keyword evidence="5" id="KW-0256">Endoplasmic reticulum</keyword>
<dbReference type="Pfam" id="PF24883">
    <property type="entry name" value="NPHP3_N"/>
    <property type="match status" value="1"/>
</dbReference>
<evidence type="ECO:0000313" key="9">
    <source>
        <dbReference type="Proteomes" id="UP001390339"/>
    </source>
</evidence>
<feature type="transmembrane region" description="Helical" evidence="5">
    <location>
        <begin position="2063"/>
        <end position="2087"/>
    </location>
</feature>
<dbReference type="Pfam" id="PF07690">
    <property type="entry name" value="MFS_1"/>
    <property type="match status" value="1"/>
</dbReference>
<keyword evidence="5" id="KW-0472">Membrane</keyword>
<evidence type="ECO:0000313" key="8">
    <source>
        <dbReference type="EMBL" id="KAK8861793.1"/>
    </source>
</evidence>
<dbReference type="InterPro" id="IPR011044">
    <property type="entry name" value="Quino_amine_DH_bsu"/>
</dbReference>
<evidence type="ECO:0000256" key="6">
    <source>
        <dbReference type="SAM" id="MobiDB-lite"/>
    </source>
</evidence>
<dbReference type="InterPro" id="IPR036259">
    <property type="entry name" value="MFS_trans_sf"/>
</dbReference>
<dbReference type="SUPFAM" id="SSF50969">
    <property type="entry name" value="YVTN repeat-like/Quinoprotein amine dehydrogenase"/>
    <property type="match status" value="1"/>
</dbReference>
<keyword evidence="9" id="KW-1185">Reference proteome</keyword>
<keyword evidence="5" id="KW-0653">Protein transport</keyword>
<dbReference type="InterPro" id="IPR054471">
    <property type="entry name" value="GPIID_WHD"/>
</dbReference>
<dbReference type="Gene3D" id="3.40.50.300">
    <property type="entry name" value="P-loop containing nucleotide triphosphate hydrolases"/>
    <property type="match status" value="1"/>
</dbReference>
<dbReference type="InterPro" id="IPR012908">
    <property type="entry name" value="PGAP1-ab_dom-like"/>
</dbReference>
<keyword evidence="5" id="KW-0812">Transmembrane</keyword>
<evidence type="ECO:0000256" key="1">
    <source>
        <dbReference type="ARBA" id="ARBA00003496"/>
    </source>
</evidence>
<evidence type="ECO:0000256" key="2">
    <source>
        <dbReference type="ARBA" id="ARBA00004141"/>
    </source>
</evidence>
<dbReference type="EMBL" id="JAPCWZ010000005">
    <property type="protein sequence ID" value="KAK8861793.1"/>
    <property type="molecule type" value="Genomic_DNA"/>
</dbReference>
<comment type="similarity">
    <text evidence="5">Belongs to the GPI inositol-deacylase family.</text>
</comment>
<dbReference type="PROSITE" id="PS50850">
    <property type="entry name" value="MFS"/>
    <property type="match status" value="1"/>
</dbReference>